<dbReference type="GO" id="GO:0062054">
    <property type="term" value="F:fluoride channel activity"/>
    <property type="evidence" value="ECO:0007669"/>
    <property type="project" value="UniProtKB-UniRule"/>
</dbReference>
<feature type="transmembrane region" description="Helical" evidence="10">
    <location>
        <begin position="81"/>
        <end position="101"/>
    </location>
</feature>
<comment type="activity regulation">
    <text evidence="10">Na(+) is not transported, but it plays an essential structural role and its presence is essential for fluoride channel function.</text>
</comment>
<evidence type="ECO:0000256" key="9">
    <source>
        <dbReference type="ARBA" id="ARBA00049940"/>
    </source>
</evidence>
<keyword evidence="2 10" id="KW-1003">Cell membrane</keyword>
<keyword evidence="10" id="KW-0915">Sodium</keyword>
<evidence type="ECO:0000256" key="8">
    <source>
        <dbReference type="ARBA" id="ARBA00035585"/>
    </source>
</evidence>
<feature type="transmembrane region" description="Helical" evidence="10">
    <location>
        <begin position="113"/>
        <end position="137"/>
    </location>
</feature>
<accession>A0A511J9F8</accession>
<dbReference type="AlphaFoldDB" id="A0A511J9F8"/>
<evidence type="ECO:0000256" key="1">
    <source>
        <dbReference type="ARBA" id="ARBA00004651"/>
    </source>
</evidence>
<dbReference type="PANTHER" id="PTHR28259">
    <property type="entry name" value="FLUORIDE EXPORT PROTEIN 1-RELATED"/>
    <property type="match status" value="1"/>
</dbReference>
<evidence type="ECO:0000256" key="2">
    <source>
        <dbReference type="ARBA" id="ARBA00022475"/>
    </source>
</evidence>
<evidence type="ECO:0000256" key="3">
    <source>
        <dbReference type="ARBA" id="ARBA00022692"/>
    </source>
</evidence>
<dbReference type="EMBL" id="BJWG01000004">
    <property type="protein sequence ID" value="GEL94624.1"/>
    <property type="molecule type" value="Genomic_DNA"/>
</dbReference>
<keyword evidence="10" id="KW-0813">Transport</keyword>
<dbReference type="PANTHER" id="PTHR28259:SF1">
    <property type="entry name" value="FLUORIDE EXPORT PROTEIN 1-RELATED"/>
    <property type="match status" value="1"/>
</dbReference>
<reference evidence="11 12" key="1">
    <citation type="submission" date="2019-07" db="EMBL/GenBank/DDBJ databases">
        <title>Whole genome shotgun sequence of Cellulomonas composti NBRC 100758.</title>
        <authorList>
            <person name="Hosoyama A."/>
            <person name="Uohara A."/>
            <person name="Ohji S."/>
            <person name="Ichikawa N."/>
        </authorList>
    </citation>
    <scope>NUCLEOTIDE SEQUENCE [LARGE SCALE GENOMIC DNA]</scope>
    <source>
        <strain evidence="11 12">NBRC 100758</strain>
    </source>
</reference>
<proteinExistence type="inferred from homology"/>
<comment type="function">
    <text evidence="9 10">Fluoride-specific ion channel. Important for reducing fluoride concentration in the cell, thus reducing its toxicity.</text>
</comment>
<feature type="transmembrane region" description="Helical" evidence="10">
    <location>
        <begin position="48"/>
        <end position="69"/>
    </location>
</feature>
<keyword evidence="5 10" id="KW-0472">Membrane</keyword>
<gene>
    <name evidence="10 11" type="primary">crcB</name>
    <name evidence="10" type="synonym">fluC</name>
    <name evidence="11" type="ORF">CCO02nite_12820</name>
</gene>
<dbReference type="HAMAP" id="MF_00454">
    <property type="entry name" value="FluC"/>
    <property type="match status" value="1"/>
</dbReference>
<dbReference type="Proteomes" id="UP000321720">
    <property type="component" value="Unassembled WGS sequence"/>
</dbReference>
<comment type="subcellular location">
    <subcellularLocation>
        <location evidence="1 10">Cell membrane</location>
        <topology evidence="1 10">Multi-pass membrane protein</topology>
    </subcellularLocation>
</comment>
<name>A0A511J9F8_9CELL</name>
<comment type="similarity">
    <text evidence="7 10">Belongs to the fluoride channel Fluc/FEX (TC 1.A.43) family.</text>
</comment>
<evidence type="ECO:0000256" key="5">
    <source>
        <dbReference type="ARBA" id="ARBA00023136"/>
    </source>
</evidence>
<dbReference type="GO" id="GO:0140114">
    <property type="term" value="P:cellular detoxification of fluoride"/>
    <property type="evidence" value="ECO:0007669"/>
    <property type="project" value="UniProtKB-UniRule"/>
</dbReference>
<evidence type="ECO:0000256" key="6">
    <source>
        <dbReference type="ARBA" id="ARBA00023303"/>
    </source>
</evidence>
<keyword evidence="10" id="KW-0406">Ion transport</keyword>
<keyword evidence="4 10" id="KW-1133">Transmembrane helix</keyword>
<comment type="catalytic activity">
    <reaction evidence="8">
        <text>fluoride(in) = fluoride(out)</text>
        <dbReference type="Rhea" id="RHEA:76159"/>
        <dbReference type="ChEBI" id="CHEBI:17051"/>
    </reaction>
    <physiologicalReaction direction="left-to-right" evidence="8">
        <dbReference type="Rhea" id="RHEA:76160"/>
    </physiologicalReaction>
</comment>
<evidence type="ECO:0000313" key="11">
    <source>
        <dbReference type="EMBL" id="GEL94624.1"/>
    </source>
</evidence>
<keyword evidence="3 10" id="KW-0812">Transmembrane</keyword>
<evidence type="ECO:0000256" key="10">
    <source>
        <dbReference type="HAMAP-Rule" id="MF_00454"/>
    </source>
</evidence>
<evidence type="ECO:0000256" key="4">
    <source>
        <dbReference type="ARBA" id="ARBA00022989"/>
    </source>
</evidence>
<feature type="binding site" evidence="10">
    <location>
        <position position="94"/>
    </location>
    <ligand>
        <name>Na(+)</name>
        <dbReference type="ChEBI" id="CHEBI:29101"/>
        <note>structural</note>
    </ligand>
</feature>
<feature type="binding site" evidence="10">
    <location>
        <position position="91"/>
    </location>
    <ligand>
        <name>Na(+)</name>
        <dbReference type="ChEBI" id="CHEBI:29101"/>
        <note>structural</note>
    </ligand>
</feature>
<protein>
    <recommendedName>
        <fullName evidence="10">Fluoride-specific ion channel FluC</fullName>
    </recommendedName>
</protein>
<comment type="caution">
    <text evidence="11">The sequence shown here is derived from an EMBL/GenBank/DDBJ whole genome shotgun (WGS) entry which is preliminary data.</text>
</comment>
<sequence>MGVSASHHRPLFARPSLLLLVVAGGAVGTAVRSTIEDRYPHAPGGWPWATFVINVTGSFLLGALVAWLARGGPDEGRRRQARLGLGTGVLGGFTTYSTFVVEADTLLRDGHVGIGLAYAATSVALGVAAAAGGFLLAGHLRRRTAAS</sequence>
<dbReference type="GO" id="GO:0046872">
    <property type="term" value="F:metal ion binding"/>
    <property type="evidence" value="ECO:0007669"/>
    <property type="project" value="UniProtKB-KW"/>
</dbReference>
<dbReference type="Pfam" id="PF02537">
    <property type="entry name" value="CRCB"/>
    <property type="match status" value="1"/>
</dbReference>
<keyword evidence="6 10" id="KW-0407">Ion channel</keyword>
<dbReference type="GO" id="GO:0005886">
    <property type="term" value="C:plasma membrane"/>
    <property type="evidence" value="ECO:0007669"/>
    <property type="project" value="UniProtKB-SubCell"/>
</dbReference>
<evidence type="ECO:0000313" key="12">
    <source>
        <dbReference type="Proteomes" id="UP000321720"/>
    </source>
</evidence>
<dbReference type="InterPro" id="IPR003691">
    <property type="entry name" value="FluC"/>
</dbReference>
<keyword evidence="10" id="KW-0479">Metal-binding</keyword>
<dbReference type="RefSeq" id="WP_246117389.1">
    <property type="nucleotide sequence ID" value="NZ_BJWG01000004.1"/>
</dbReference>
<organism evidence="11 12">
    <name type="scientific">Cellulomonas composti</name>
    <dbReference type="NCBI Taxonomy" id="266130"/>
    <lineage>
        <taxon>Bacteria</taxon>
        <taxon>Bacillati</taxon>
        <taxon>Actinomycetota</taxon>
        <taxon>Actinomycetes</taxon>
        <taxon>Micrococcales</taxon>
        <taxon>Cellulomonadaceae</taxon>
        <taxon>Cellulomonas</taxon>
    </lineage>
</organism>
<evidence type="ECO:0000256" key="7">
    <source>
        <dbReference type="ARBA" id="ARBA00035120"/>
    </source>
</evidence>
<keyword evidence="12" id="KW-1185">Reference proteome</keyword>